<keyword evidence="1" id="KW-0812">Transmembrane</keyword>
<feature type="transmembrane region" description="Helical" evidence="1">
    <location>
        <begin position="69"/>
        <end position="92"/>
    </location>
</feature>
<feature type="transmembrane region" description="Helical" evidence="1">
    <location>
        <begin position="20"/>
        <end position="49"/>
    </location>
</feature>
<gene>
    <name evidence="2" type="ORF">GCM10009681_30390</name>
</gene>
<dbReference type="EMBL" id="BAAALS010000013">
    <property type="protein sequence ID" value="GAA1757118.1"/>
    <property type="molecule type" value="Genomic_DNA"/>
</dbReference>
<dbReference type="Proteomes" id="UP001500655">
    <property type="component" value="Unassembled WGS sequence"/>
</dbReference>
<feature type="transmembrane region" description="Helical" evidence="1">
    <location>
        <begin position="164"/>
        <end position="183"/>
    </location>
</feature>
<feature type="transmembrane region" description="Helical" evidence="1">
    <location>
        <begin position="132"/>
        <end position="152"/>
    </location>
</feature>
<organism evidence="2 3">
    <name type="scientific">Luedemannella helvata</name>
    <dbReference type="NCBI Taxonomy" id="349315"/>
    <lineage>
        <taxon>Bacteria</taxon>
        <taxon>Bacillati</taxon>
        <taxon>Actinomycetota</taxon>
        <taxon>Actinomycetes</taxon>
        <taxon>Micromonosporales</taxon>
        <taxon>Micromonosporaceae</taxon>
        <taxon>Luedemannella</taxon>
    </lineage>
</organism>
<name>A0ABP4WPU9_9ACTN</name>
<accession>A0ABP4WPU9</accession>
<proteinExistence type="predicted"/>
<feature type="transmembrane region" description="Helical" evidence="1">
    <location>
        <begin position="189"/>
        <end position="208"/>
    </location>
</feature>
<evidence type="ECO:0000313" key="2">
    <source>
        <dbReference type="EMBL" id="GAA1757118.1"/>
    </source>
</evidence>
<reference evidence="3" key="1">
    <citation type="journal article" date="2019" name="Int. J. Syst. Evol. Microbiol.">
        <title>The Global Catalogue of Microorganisms (GCM) 10K type strain sequencing project: providing services to taxonomists for standard genome sequencing and annotation.</title>
        <authorList>
            <consortium name="The Broad Institute Genomics Platform"/>
            <consortium name="The Broad Institute Genome Sequencing Center for Infectious Disease"/>
            <person name="Wu L."/>
            <person name="Ma J."/>
        </authorList>
    </citation>
    <scope>NUCLEOTIDE SEQUENCE [LARGE SCALE GENOMIC DNA]</scope>
    <source>
        <strain evidence="3">JCM 13249</strain>
    </source>
</reference>
<evidence type="ECO:0000313" key="3">
    <source>
        <dbReference type="Proteomes" id="UP001500655"/>
    </source>
</evidence>
<comment type="caution">
    <text evidence="2">The sequence shown here is derived from an EMBL/GenBank/DDBJ whole genome shotgun (WGS) entry which is preliminary data.</text>
</comment>
<evidence type="ECO:0000256" key="1">
    <source>
        <dbReference type="SAM" id="Phobius"/>
    </source>
</evidence>
<keyword evidence="1" id="KW-1133">Transmembrane helix</keyword>
<sequence>MCASARSTSINAMTKRWRQLALWLHILSSAGWMAQAMTLCVLFSVGVATDTPFVRDASTSMALAIDGRLVGPLANASALTGIVLAVATPWGLVRHWWVLAKFAITLVQLYLGIFLLSGALEDAVETGPSVANIVGAVLMASAIAFQGWLSVAKPWGRVRPDRRTVGVTAPAWVFVATVLVGLVDLAVALVIGSPMPLLSMILLVTILVTRRRWGTVRRVAATAS</sequence>
<feature type="transmembrane region" description="Helical" evidence="1">
    <location>
        <begin position="99"/>
        <end position="120"/>
    </location>
</feature>
<keyword evidence="1" id="KW-0472">Membrane</keyword>
<protein>
    <submittedName>
        <fullName evidence="2">Uncharacterized protein</fullName>
    </submittedName>
</protein>
<keyword evidence="3" id="KW-1185">Reference proteome</keyword>